<dbReference type="Gene3D" id="2.60.120.10">
    <property type="entry name" value="Jelly Rolls"/>
    <property type="match status" value="1"/>
</dbReference>
<evidence type="ECO:0000256" key="6">
    <source>
        <dbReference type="ARBA" id="ARBA00023136"/>
    </source>
</evidence>
<reference evidence="10" key="1">
    <citation type="submission" date="2023-07" db="EMBL/GenBank/DDBJ databases">
        <authorList>
            <consortium name="AG Swart"/>
            <person name="Singh M."/>
            <person name="Singh A."/>
            <person name="Seah K."/>
            <person name="Emmerich C."/>
        </authorList>
    </citation>
    <scope>NUCLEOTIDE SEQUENCE</scope>
    <source>
        <strain evidence="10">DP1</strain>
    </source>
</reference>
<accession>A0AAD1X7H0</accession>
<dbReference type="GO" id="GO:0016020">
    <property type="term" value="C:membrane"/>
    <property type="evidence" value="ECO:0007669"/>
    <property type="project" value="UniProtKB-SubCell"/>
</dbReference>
<dbReference type="SUPFAM" id="SSF51206">
    <property type="entry name" value="cAMP-binding domain-like"/>
    <property type="match status" value="1"/>
</dbReference>
<sequence length="643" mass="76017">MADPLSKIVPGRGGMIINRNPTKTIEKKGTSRQNEDDRGNLNGFRRESLFDYFIIRANSKWKAIFDIVMLILVAYSCVTSIFYVAFASPSKVFHIVFDWIVEAAFIFDMLFNFCQEYIDSETHEPVSKHKKIIKRYVFKGWFFIDFASVFPFALIFQNQAALIKLLRLVRLLRLTKLMNTSKLNQLLKSFMENPSRSQRIVTQHMIMYCLKILRLVAVAIVITYFIGCFWFFISNELHHADNNKTFVKNFELDKEDSFRQLVVSCYFALTTLSTVGYGDYYPISNIERIIACMIMLVGVAFFSYIMGNFIEIISNYKHKMGIIDRGTDLHNWMTRLTRFTNNNPLPRSLFNKIDAHFAYFWPNDRLAATSPDDELLNTLPRSIKRTIMTNYLFQDIFYKFKEFFNTYENIESKFLYDVSFGFMPRKFEENELIYDEEDEVPEIYFILEGTVGVGFRLPGNNSQDFKLIKYFREDSFICDFYVCTDRKSEFVYQCIKETKTYALGKSFLNDIFKKYPEIMSNIRKDSEKRYKKAIMKPLHNQRMNDLEAYNKKSAYKFIQITNTDKLFEKKKKPTPQEKLQKKFERDSPIDINDLENMLIKEMSRSTTQIDEIETSIEEINQESASKFEQILRQLQDDTEQTEF</sequence>
<keyword evidence="3 8" id="KW-0812">Transmembrane</keyword>
<feature type="transmembrane region" description="Helical" evidence="8">
    <location>
        <begin position="258"/>
        <end position="277"/>
    </location>
</feature>
<feature type="transmembrane region" description="Helical" evidence="8">
    <location>
        <begin position="136"/>
        <end position="155"/>
    </location>
</feature>
<dbReference type="InterPro" id="IPR005821">
    <property type="entry name" value="Ion_trans_dom"/>
</dbReference>
<dbReference type="PRINTS" id="PR01463">
    <property type="entry name" value="EAGCHANLFMLY"/>
</dbReference>
<feature type="transmembrane region" description="Helical" evidence="8">
    <location>
        <begin position="63"/>
        <end position="86"/>
    </location>
</feature>
<proteinExistence type="predicted"/>
<evidence type="ECO:0000313" key="11">
    <source>
        <dbReference type="Proteomes" id="UP001295684"/>
    </source>
</evidence>
<feature type="transmembrane region" description="Helical" evidence="8">
    <location>
        <begin position="212"/>
        <end position="233"/>
    </location>
</feature>
<dbReference type="InterPro" id="IPR000595">
    <property type="entry name" value="cNMP-bd_dom"/>
</dbReference>
<evidence type="ECO:0000256" key="3">
    <source>
        <dbReference type="ARBA" id="ARBA00022692"/>
    </source>
</evidence>
<evidence type="ECO:0000256" key="7">
    <source>
        <dbReference type="ARBA" id="ARBA00023303"/>
    </source>
</evidence>
<feature type="domain" description="Cyclic nucleotide-binding" evidence="9">
    <location>
        <begin position="406"/>
        <end position="529"/>
    </location>
</feature>
<keyword evidence="5" id="KW-0406">Ion transport</keyword>
<dbReference type="Gene3D" id="1.10.287.70">
    <property type="match status" value="1"/>
</dbReference>
<evidence type="ECO:0000256" key="1">
    <source>
        <dbReference type="ARBA" id="ARBA00004141"/>
    </source>
</evidence>
<keyword evidence="4 8" id="KW-1133">Transmembrane helix</keyword>
<dbReference type="InterPro" id="IPR018490">
    <property type="entry name" value="cNMP-bd_dom_sf"/>
</dbReference>
<dbReference type="GO" id="GO:0005249">
    <property type="term" value="F:voltage-gated potassium channel activity"/>
    <property type="evidence" value="ECO:0007669"/>
    <property type="project" value="InterPro"/>
</dbReference>
<dbReference type="InterPro" id="IPR014710">
    <property type="entry name" value="RmlC-like_jellyroll"/>
</dbReference>
<dbReference type="AlphaFoldDB" id="A0AAD1X7H0"/>
<evidence type="ECO:0000256" key="5">
    <source>
        <dbReference type="ARBA" id="ARBA00023065"/>
    </source>
</evidence>
<comment type="caution">
    <text evidence="10">The sequence shown here is derived from an EMBL/GenBank/DDBJ whole genome shotgun (WGS) entry which is preliminary data.</text>
</comment>
<evidence type="ECO:0000259" key="9">
    <source>
        <dbReference type="PROSITE" id="PS50042"/>
    </source>
</evidence>
<dbReference type="EMBL" id="CAMPGE010001741">
    <property type="protein sequence ID" value="CAI2360541.1"/>
    <property type="molecule type" value="Genomic_DNA"/>
</dbReference>
<keyword evidence="6 8" id="KW-0472">Membrane</keyword>
<gene>
    <name evidence="10" type="ORF">ECRASSUSDP1_LOCUS1845</name>
</gene>
<dbReference type="PANTHER" id="PTHR47823:SF9">
    <property type="entry name" value="CHROMOSOME UNDETERMINED SCAFFOLD_10, WHOLE GENOME SHOTGUN SEQUENCE"/>
    <property type="match status" value="1"/>
</dbReference>
<dbReference type="Proteomes" id="UP001295684">
    <property type="component" value="Unassembled WGS sequence"/>
</dbReference>
<dbReference type="CDD" id="cd00038">
    <property type="entry name" value="CAP_ED"/>
    <property type="match status" value="1"/>
</dbReference>
<keyword evidence="2" id="KW-0813">Transport</keyword>
<dbReference type="InterPro" id="IPR003938">
    <property type="entry name" value="K_chnl_volt-dep_EAG/ELK/ERG"/>
</dbReference>
<keyword evidence="11" id="KW-1185">Reference proteome</keyword>
<feature type="transmembrane region" description="Helical" evidence="8">
    <location>
        <begin position="289"/>
        <end position="310"/>
    </location>
</feature>
<evidence type="ECO:0000313" key="10">
    <source>
        <dbReference type="EMBL" id="CAI2360541.1"/>
    </source>
</evidence>
<dbReference type="Pfam" id="PF00520">
    <property type="entry name" value="Ion_trans"/>
    <property type="match status" value="1"/>
</dbReference>
<evidence type="ECO:0000256" key="2">
    <source>
        <dbReference type="ARBA" id="ARBA00022448"/>
    </source>
</evidence>
<comment type="subcellular location">
    <subcellularLocation>
        <location evidence="1">Membrane</location>
        <topology evidence="1">Multi-pass membrane protein</topology>
    </subcellularLocation>
</comment>
<keyword evidence="7" id="KW-0407">Ion channel</keyword>
<evidence type="ECO:0000256" key="4">
    <source>
        <dbReference type="ARBA" id="ARBA00022989"/>
    </source>
</evidence>
<organism evidence="10 11">
    <name type="scientific">Euplotes crassus</name>
    <dbReference type="NCBI Taxonomy" id="5936"/>
    <lineage>
        <taxon>Eukaryota</taxon>
        <taxon>Sar</taxon>
        <taxon>Alveolata</taxon>
        <taxon>Ciliophora</taxon>
        <taxon>Intramacronucleata</taxon>
        <taxon>Spirotrichea</taxon>
        <taxon>Hypotrichia</taxon>
        <taxon>Euplotida</taxon>
        <taxon>Euplotidae</taxon>
        <taxon>Moneuplotes</taxon>
    </lineage>
</organism>
<protein>
    <recommendedName>
        <fullName evidence="9">Cyclic nucleotide-binding domain-containing protein</fullName>
    </recommendedName>
</protein>
<dbReference type="PROSITE" id="PS50042">
    <property type="entry name" value="CNMP_BINDING_3"/>
    <property type="match status" value="1"/>
</dbReference>
<dbReference type="SUPFAM" id="SSF81324">
    <property type="entry name" value="Voltage-gated potassium channels"/>
    <property type="match status" value="1"/>
</dbReference>
<name>A0AAD1X7H0_EUPCR</name>
<evidence type="ECO:0000256" key="8">
    <source>
        <dbReference type="SAM" id="Phobius"/>
    </source>
</evidence>
<dbReference type="PANTHER" id="PTHR47823">
    <property type="entry name" value="ION_TRANS DOMAIN-CONTAINING PROTEIN"/>
    <property type="match status" value="1"/>
</dbReference>